<feature type="compositionally biased region" description="Basic and acidic residues" evidence="1">
    <location>
        <begin position="27"/>
        <end position="44"/>
    </location>
</feature>
<feature type="compositionally biased region" description="Basic and acidic residues" evidence="1">
    <location>
        <begin position="60"/>
        <end position="70"/>
    </location>
</feature>
<gene>
    <name evidence="3" type="primary">LOC107782402</name>
</gene>
<organism evidence="2 3">
    <name type="scientific">Nicotiana tabacum</name>
    <name type="common">Common tobacco</name>
    <dbReference type="NCBI Taxonomy" id="4097"/>
    <lineage>
        <taxon>Eukaryota</taxon>
        <taxon>Viridiplantae</taxon>
        <taxon>Streptophyta</taxon>
        <taxon>Embryophyta</taxon>
        <taxon>Tracheophyta</taxon>
        <taxon>Spermatophyta</taxon>
        <taxon>Magnoliopsida</taxon>
        <taxon>eudicotyledons</taxon>
        <taxon>Gunneridae</taxon>
        <taxon>Pentapetalae</taxon>
        <taxon>asterids</taxon>
        <taxon>lamiids</taxon>
        <taxon>Solanales</taxon>
        <taxon>Solanaceae</taxon>
        <taxon>Nicotianoideae</taxon>
        <taxon>Nicotianeae</taxon>
        <taxon>Nicotiana</taxon>
    </lineage>
</organism>
<evidence type="ECO:0000313" key="2">
    <source>
        <dbReference type="Proteomes" id="UP000790787"/>
    </source>
</evidence>
<dbReference type="GeneID" id="107782402"/>
<dbReference type="RefSeq" id="XP_016458772.1">
    <property type="nucleotide sequence ID" value="XM_016603286.1"/>
</dbReference>
<keyword evidence="2" id="KW-1185">Reference proteome</keyword>
<evidence type="ECO:0000313" key="3">
    <source>
        <dbReference type="RefSeq" id="XP_016458772.1"/>
    </source>
</evidence>
<feature type="region of interest" description="Disordered" evidence="1">
    <location>
        <begin position="99"/>
        <end position="136"/>
    </location>
</feature>
<accession>A0A1S3Z3L9</accession>
<dbReference type="Proteomes" id="UP000790787">
    <property type="component" value="Chromosome 20"/>
</dbReference>
<feature type="region of interest" description="Disordered" evidence="1">
    <location>
        <begin position="27"/>
        <end position="70"/>
    </location>
</feature>
<protein>
    <submittedName>
        <fullName evidence="3">Uncharacterized protein LOC107782402</fullName>
    </submittedName>
</protein>
<sequence length="479" mass="55114">MAESNSENYPSLPSNYVSIAQLQERWLKEKQRKQQEQEKQEKKNPQNPVLQNHQKHKNLQNRENHSGKGWREVDLIAKEPKSKAVKITAPVVEESIDGGSREKFKKKTKKGYFRNGKPRVERDETNNMAKVSTSDVAKEEISIVESVENGGKELSKVKYQQNGKYKEVKEVATLCVVEEVGENKVDKEHEKKKGYFRTRKPRIERDGTGNVAKDSTINVAKEAIMTVDNVENGGRELFKGKYQYNGKYKEIKEVATVCMVVEVGENNVDKEHEKKKGYFRKREPRVETDGKGDTAKVSRMNVVKEEIMTVDSEKIGGRELSKGKYKWNGEYKEFKEVATVCMVEVVCENKVDKKHEKEEELLVDVKERSNENVRVRGGAFHGYVDNRRDVPLIDKIEKDVRNLSLSDRRRYGGHRRPSVGVYSGDKWRYGTTSRRYELRKMLKNVWVKKGESSNGSVTETETQVDFSSQSTSQSQLCSQ</sequence>
<dbReference type="KEGG" id="nta:107782402"/>
<feature type="compositionally biased region" description="Polar residues" evidence="1">
    <location>
        <begin position="452"/>
        <end position="466"/>
    </location>
</feature>
<dbReference type="PaxDb" id="4097-A0A1S3Z3L9"/>
<reference evidence="3" key="2">
    <citation type="submission" date="2025-08" db="UniProtKB">
        <authorList>
            <consortium name="RefSeq"/>
        </authorList>
    </citation>
    <scope>IDENTIFICATION</scope>
    <source>
        <tissue evidence="3">Leaf</tissue>
    </source>
</reference>
<feature type="region of interest" description="Disordered" evidence="1">
    <location>
        <begin position="449"/>
        <end position="479"/>
    </location>
</feature>
<feature type="compositionally biased region" description="Low complexity" evidence="1">
    <location>
        <begin position="467"/>
        <end position="479"/>
    </location>
</feature>
<dbReference type="AlphaFoldDB" id="A0A1S3Z3L9"/>
<proteinExistence type="predicted"/>
<dbReference type="RefSeq" id="XP_016458772.1">
    <property type="nucleotide sequence ID" value="XM_016603286.2"/>
</dbReference>
<feature type="compositionally biased region" description="Polar residues" evidence="1">
    <location>
        <begin position="126"/>
        <end position="135"/>
    </location>
</feature>
<feature type="compositionally biased region" description="Basic residues" evidence="1">
    <location>
        <begin position="103"/>
        <end position="112"/>
    </location>
</feature>
<dbReference type="OrthoDB" id="1297963at2759"/>
<evidence type="ECO:0000256" key="1">
    <source>
        <dbReference type="SAM" id="MobiDB-lite"/>
    </source>
</evidence>
<reference evidence="2" key="1">
    <citation type="journal article" date="2014" name="Nat. Commun.">
        <title>The tobacco genome sequence and its comparison with those of tomato and potato.</title>
        <authorList>
            <person name="Sierro N."/>
            <person name="Battey J.N."/>
            <person name="Ouadi S."/>
            <person name="Bakaher N."/>
            <person name="Bovet L."/>
            <person name="Willig A."/>
            <person name="Goepfert S."/>
            <person name="Peitsch M.C."/>
            <person name="Ivanov N.V."/>
        </authorList>
    </citation>
    <scope>NUCLEOTIDE SEQUENCE [LARGE SCALE GENOMIC DNA]</scope>
</reference>
<name>A0A1S3Z3L9_TOBAC</name>